<keyword evidence="9" id="KW-1185">Reference proteome</keyword>
<keyword evidence="5" id="KW-0472">Membrane</keyword>
<protein>
    <recommendedName>
        <fullName evidence="7">WSC domain-containing protein</fullName>
    </recommendedName>
</protein>
<accession>A0AAJ0D7U9</accession>
<dbReference type="AlphaFoldDB" id="A0AAJ0D7U9"/>
<dbReference type="PANTHER" id="PTHR24269">
    <property type="entry name" value="KREMEN PROTEIN"/>
    <property type="match status" value="1"/>
</dbReference>
<comment type="caution">
    <text evidence="8">The sequence shown here is derived from an EMBL/GenBank/DDBJ whole genome shotgun (WGS) entry which is preliminary data.</text>
</comment>
<dbReference type="SMART" id="SM00321">
    <property type="entry name" value="WSC"/>
    <property type="match status" value="1"/>
</dbReference>
<dbReference type="InterPro" id="IPR002889">
    <property type="entry name" value="WSC_carb-bd"/>
</dbReference>
<dbReference type="Pfam" id="PF01822">
    <property type="entry name" value="WSC"/>
    <property type="match status" value="1"/>
</dbReference>
<gene>
    <name evidence="8" type="ORF">LTR09_010059</name>
</gene>
<keyword evidence="6" id="KW-0325">Glycoprotein</keyword>
<sequence>MKCSGDATQLCGAGNRLSVVLDSAYKQTFFAEPSYKTWNLMGCYIDSTSSRVLKSGVSLAAFGGGANATIGNCMDACTAKGYSYCGEEYYSECYGATALPPVSTMASGADPLAAGCNYPCRGNSSQACGGSNRILVYINNGT</sequence>
<reference evidence="8" key="1">
    <citation type="submission" date="2023-04" db="EMBL/GenBank/DDBJ databases">
        <title>Black Yeasts Isolated from many extreme environments.</title>
        <authorList>
            <person name="Coleine C."/>
            <person name="Stajich J.E."/>
            <person name="Selbmann L."/>
        </authorList>
    </citation>
    <scope>NUCLEOTIDE SEQUENCE</scope>
    <source>
        <strain evidence="8">CCFEE 5312</strain>
    </source>
</reference>
<evidence type="ECO:0000256" key="4">
    <source>
        <dbReference type="ARBA" id="ARBA00022989"/>
    </source>
</evidence>
<keyword evidence="4" id="KW-1133">Transmembrane helix</keyword>
<evidence type="ECO:0000313" key="9">
    <source>
        <dbReference type="Proteomes" id="UP001271007"/>
    </source>
</evidence>
<dbReference type="InterPro" id="IPR051836">
    <property type="entry name" value="Kremen_rcpt"/>
</dbReference>
<evidence type="ECO:0000259" key="7">
    <source>
        <dbReference type="PROSITE" id="PS51212"/>
    </source>
</evidence>
<dbReference type="PANTHER" id="PTHR24269:SF25">
    <property type="entry name" value="WSC DOMAIN-CONTAINING PROTEIN"/>
    <property type="match status" value="1"/>
</dbReference>
<dbReference type="Proteomes" id="UP001271007">
    <property type="component" value="Unassembled WGS sequence"/>
</dbReference>
<feature type="domain" description="WSC" evidence="7">
    <location>
        <begin position="37"/>
        <end position="140"/>
    </location>
</feature>
<organism evidence="8 9">
    <name type="scientific">Extremus antarcticus</name>
    <dbReference type="NCBI Taxonomy" id="702011"/>
    <lineage>
        <taxon>Eukaryota</taxon>
        <taxon>Fungi</taxon>
        <taxon>Dikarya</taxon>
        <taxon>Ascomycota</taxon>
        <taxon>Pezizomycotina</taxon>
        <taxon>Dothideomycetes</taxon>
        <taxon>Dothideomycetidae</taxon>
        <taxon>Mycosphaerellales</taxon>
        <taxon>Extremaceae</taxon>
        <taxon>Extremus</taxon>
    </lineage>
</organism>
<evidence type="ECO:0000256" key="1">
    <source>
        <dbReference type="ARBA" id="ARBA00004167"/>
    </source>
</evidence>
<keyword evidence="3" id="KW-0732">Signal</keyword>
<evidence type="ECO:0000256" key="2">
    <source>
        <dbReference type="ARBA" id="ARBA00022692"/>
    </source>
</evidence>
<dbReference type="EMBL" id="JAWDJX010000047">
    <property type="protein sequence ID" value="KAK3048565.1"/>
    <property type="molecule type" value="Genomic_DNA"/>
</dbReference>
<evidence type="ECO:0000313" key="8">
    <source>
        <dbReference type="EMBL" id="KAK3048565.1"/>
    </source>
</evidence>
<dbReference type="GO" id="GO:0005886">
    <property type="term" value="C:plasma membrane"/>
    <property type="evidence" value="ECO:0007669"/>
    <property type="project" value="TreeGrafter"/>
</dbReference>
<name>A0AAJ0D7U9_9PEZI</name>
<evidence type="ECO:0000256" key="3">
    <source>
        <dbReference type="ARBA" id="ARBA00022729"/>
    </source>
</evidence>
<proteinExistence type="predicted"/>
<comment type="subcellular location">
    <subcellularLocation>
        <location evidence="1">Membrane</location>
        <topology evidence="1">Single-pass membrane protein</topology>
    </subcellularLocation>
</comment>
<evidence type="ECO:0000256" key="6">
    <source>
        <dbReference type="ARBA" id="ARBA00023180"/>
    </source>
</evidence>
<keyword evidence="2" id="KW-0812">Transmembrane</keyword>
<dbReference type="PROSITE" id="PS51212">
    <property type="entry name" value="WSC"/>
    <property type="match status" value="1"/>
</dbReference>
<evidence type="ECO:0000256" key="5">
    <source>
        <dbReference type="ARBA" id="ARBA00023136"/>
    </source>
</evidence>